<dbReference type="Pfam" id="PF00389">
    <property type="entry name" value="2-Hacid_dh"/>
    <property type="match status" value="1"/>
</dbReference>
<gene>
    <name evidence="7" type="ORF">HW532_18885</name>
</gene>
<dbReference type="EMBL" id="CP058214">
    <property type="protein sequence ID" value="QPC44583.1"/>
    <property type="molecule type" value="Genomic_DNA"/>
</dbReference>
<dbReference type="InterPro" id="IPR006140">
    <property type="entry name" value="D-isomer_DH_NAD-bd"/>
</dbReference>
<evidence type="ECO:0000313" key="7">
    <source>
        <dbReference type="EMBL" id="QPC44583.1"/>
    </source>
</evidence>
<reference evidence="7 8" key="1">
    <citation type="submission" date="2020-06" db="EMBL/GenBank/DDBJ databases">
        <title>Genome sequence of 2 isolates from Red Sea Mangroves.</title>
        <authorList>
            <person name="Sefrji F."/>
            <person name="Michoud G."/>
            <person name="Merlino G."/>
            <person name="Daffonchio D."/>
        </authorList>
    </citation>
    <scope>NUCLEOTIDE SEQUENCE [LARGE SCALE GENOMIC DNA]</scope>
    <source>
        <strain evidence="7 8">R1DC25</strain>
    </source>
</reference>
<dbReference type="InterPro" id="IPR006139">
    <property type="entry name" value="D-isomer_2_OHA_DH_cat_dom"/>
</dbReference>
<evidence type="ECO:0000256" key="1">
    <source>
        <dbReference type="ARBA" id="ARBA00005854"/>
    </source>
</evidence>
<dbReference type="RefSeq" id="WP_213161955.1">
    <property type="nucleotide sequence ID" value="NZ_CP058214.1"/>
</dbReference>
<proteinExistence type="inferred from homology"/>
<evidence type="ECO:0000259" key="5">
    <source>
        <dbReference type="Pfam" id="PF00389"/>
    </source>
</evidence>
<dbReference type="Pfam" id="PF02826">
    <property type="entry name" value="2-Hacid_dh_C"/>
    <property type="match status" value="1"/>
</dbReference>
<dbReference type="KEGG" id="kmn:HW532_18885"/>
<name>A0A7S8C707_9HYPH</name>
<dbReference type="SUPFAM" id="SSF52283">
    <property type="entry name" value="Formate/glycerate dehydrogenase catalytic domain-like"/>
    <property type="match status" value="1"/>
</dbReference>
<dbReference type="SUPFAM" id="SSF51735">
    <property type="entry name" value="NAD(P)-binding Rossmann-fold domains"/>
    <property type="match status" value="1"/>
</dbReference>
<comment type="similarity">
    <text evidence="1 4">Belongs to the D-isomer specific 2-hydroxyacid dehydrogenase family.</text>
</comment>
<dbReference type="Proteomes" id="UP000593594">
    <property type="component" value="Chromosome"/>
</dbReference>
<dbReference type="GO" id="GO:0051287">
    <property type="term" value="F:NAD binding"/>
    <property type="evidence" value="ECO:0007669"/>
    <property type="project" value="InterPro"/>
</dbReference>
<feature type="domain" description="D-isomer specific 2-hydroxyacid dehydrogenase NAD-binding" evidence="6">
    <location>
        <begin position="104"/>
        <end position="277"/>
    </location>
</feature>
<keyword evidence="8" id="KW-1185">Reference proteome</keyword>
<evidence type="ECO:0000256" key="4">
    <source>
        <dbReference type="RuleBase" id="RU003719"/>
    </source>
</evidence>
<keyword evidence="3" id="KW-0520">NAD</keyword>
<protein>
    <submittedName>
        <fullName evidence="7">3-phosphoglycerate dehydrogenase</fullName>
    </submittedName>
</protein>
<evidence type="ECO:0000313" key="8">
    <source>
        <dbReference type="Proteomes" id="UP000593594"/>
    </source>
</evidence>
<keyword evidence="2 4" id="KW-0560">Oxidoreductase</keyword>
<evidence type="ECO:0000259" key="6">
    <source>
        <dbReference type="Pfam" id="PF02826"/>
    </source>
</evidence>
<dbReference type="Gene3D" id="3.40.50.720">
    <property type="entry name" value="NAD(P)-binding Rossmann-like Domain"/>
    <property type="match status" value="2"/>
</dbReference>
<dbReference type="PANTHER" id="PTHR42789:SF1">
    <property type="entry name" value="D-ISOMER SPECIFIC 2-HYDROXYACID DEHYDROGENASE FAMILY PROTEIN (AFU_ORTHOLOGUE AFUA_6G10090)"/>
    <property type="match status" value="1"/>
</dbReference>
<sequence>MRCLLVQPVHEAGCRRLEEAGIETRLAAAPDMATVMGEIADCDAAITRDAGFSRAAMEAGGRLKAVVSHGAGFDTIDIAAASELGILVANTPGANAQSVAELAVGLALAAARWVPAADRAVRAGETGFREHRCFIELSGKTALIVGWGAIGRATARCLRLGFNMEIVAVAPRTPAELLDACGARKAESLADGLAMADLVSLHVPLRPETRHMMDAEAFRAMKSGAIFVNTARAGLVDEDALAEALDEGLVGAAALDVHAPGTILRGRDDVILTPHLGGSTESSLERTALAAADCVVEALGGRVPATALNADSLGDRGSGPEP</sequence>
<dbReference type="PANTHER" id="PTHR42789">
    <property type="entry name" value="D-ISOMER SPECIFIC 2-HYDROXYACID DEHYDROGENASE FAMILY PROTEIN (AFU_ORTHOLOGUE AFUA_6G10090)"/>
    <property type="match status" value="1"/>
</dbReference>
<organism evidence="7 8">
    <name type="scientific">Kaustia mangrovi</name>
    <dbReference type="NCBI Taxonomy" id="2593653"/>
    <lineage>
        <taxon>Bacteria</taxon>
        <taxon>Pseudomonadati</taxon>
        <taxon>Pseudomonadota</taxon>
        <taxon>Alphaproteobacteria</taxon>
        <taxon>Hyphomicrobiales</taxon>
        <taxon>Parvibaculaceae</taxon>
        <taxon>Kaustia</taxon>
    </lineage>
</organism>
<dbReference type="GO" id="GO:0016616">
    <property type="term" value="F:oxidoreductase activity, acting on the CH-OH group of donors, NAD or NADP as acceptor"/>
    <property type="evidence" value="ECO:0007669"/>
    <property type="project" value="InterPro"/>
</dbReference>
<dbReference type="InterPro" id="IPR036291">
    <property type="entry name" value="NAD(P)-bd_dom_sf"/>
</dbReference>
<dbReference type="AlphaFoldDB" id="A0A7S8C707"/>
<evidence type="ECO:0000256" key="2">
    <source>
        <dbReference type="ARBA" id="ARBA00023002"/>
    </source>
</evidence>
<dbReference type="InterPro" id="IPR050857">
    <property type="entry name" value="D-2-hydroxyacid_DH"/>
</dbReference>
<accession>A0A7S8C707</accession>
<evidence type="ECO:0000256" key="3">
    <source>
        <dbReference type="ARBA" id="ARBA00023027"/>
    </source>
</evidence>
<feature type="domain" description="D-isomer specific 2-hydroxyacid dehydrogenase catalytic" evidence="5">
    <location>
        <begin position="4"/>
        <end position="309"/>
    </location>
</feature>